<reference evidence="2 3" key="1">
    <citation type="submission" date="2021-04" db="EMBL/GenBank/DDBJ databases">
        <authorList>
            <person name="Bliznina A."/>
        </authorList>
    </citation>
    <scope>NUCLEOTIDE SEQUENCE [LARGE SCALE GENOMIC DNA]</scope>
</reference>
<organism evidence="2 3">
    <name type="scientific">Oikopleura dioica</name>
    <name type="common">Tunicate</name>
    <dbReference type="NCBI Taxonomy" id="34765"/>
    <lineage>
        <taxon>Eukaryota</taxon>
        <taxon>Metazoa</taxon>
        <taxon>Chordata</taxon>
        <taxon>Tunicata</taxon>
        <taxon>Appendicularia</taxon>
        <taxon>Copelata</taxon>
        <taxon>Oikopleuridae</taxon>
        <taxon>Oikopleura</taxon>
    </lineage>
</organism>
<gene>
    <name evidence="2" type="ORF">OKIOD_LOCUS7389</name>
</gene>
<protein>
    <submittedName>
        <fullName evidence="2">Oidioi.mRNA.OKI2018_I69.XSR.g15831.t1.cds</fullName>
    </submittedName>
</protein>
<dbReference type="InterPro" id="IPR037056">
    <property type="entry name" value="RNase_H1_N_sf"/>
</dbReference>
<dbReference type="InterPro" id="IPR009027">
    <property type="entry name" value="Ribosomal_bL9/RNase_H1_N"/>
</dbReference>
<keyword evidence="3" id="KW-1185">Reference proteome</keyword>
<dbReference type="Pfam" id="PF01693">
    <property type="entry name" value="Cauli_VI"/>
    <property type="match status" value="1"/>
</dbReference>
<accession>A0ABN7SE41</accession>
<dbReference type="Proteomes" id="UP001158576">
    <property type="component" value="Chromosome XSR"/>
</dbReference>
<evidence type="ECO:0000313" key="3">
    <source>
        <dbReference type="Proteomes" id="UP001158576"/>
    </source>
</evidence>
<dbReference type="EMBL" id="OU015569">
    <property type="protein sequence ID" value="CAG5098622.1"/>
    <property type="molecule type" value="Genomic_DNA"/>
</dbReference>
<evidence type="ECO:0000313" key="2">
    <source>
        <dbReference type="EMBL" id="CAG5098622.1"/>
    </source>
</evidence>
<dbReference type="SUPFAM" id="SSF55658">
    <property type="entry name" value="L9 N-domain-like"/>
    <property type="match status" value="1"/>
</dbReference>
<dbReference type="Gene3D" id="3.40.970.10">
    <property type="entry name" value="Ribonuclease H1, N-terminal domain"/>
    <property type="match status" value="1"/>
</dbReference>
<dbReference type="InterPro" id="IPR011320">
    <property type="entry name" value="RNase_H1_N"/>
</dbReference>
<sequence length="302" mass="35210">MGKSKNKIFAAFKGREIGFFYEWDDCKEATSGFKGVKGVFFKGFNEKKEAEDFLTENAEQVATINDLPKENQYDKIGIVGKVKRTVRKNAQFDIGIVDQKLQLSVELEDYTGSIEVPVVDKAFEFIFDEEISEECLQEKKQLRKTLRPKTQMAKRRLKAFFGFICLRRRDFDGNYELYKFCAFEEFDDRLESICRQEEEEIEEENICGISERNPTDSEPIDNSDVIKRERSFLKRALEDDYSPQELPPPPKLPPLSFRDCVSNPPVFEEYTGDIGMIGVDPEELKKYEREPEERVLKSMMLK</sequence>
<evidence type="ECO:0000259" key="1">
    <source>
        <dbReference type="Pfam" id="PF01693"/>
    </source>
</evidence>
<proteinExistence type="predicted"/>
<feature type="domain" description="Ribonuclease H1 N-terminal" evidence="1">
    <location>
        <begin position="7"/>
        <end position="53"/>
    </location>
</feature>
<name>A0ABN7SE41_OIKDI</name>